<dbReference type="OMA" id="DPYTGPS"/>
<proteinExistence type="inferred from homology"/>
<dbReference type="KEGG" id="bcom:BAUCODRAFT_37960"/>
<organism evidence="8 9">
    <name type="scientific">Baudoinia panamericana (strain UAMH 10762)</name>
    <name type="common">Angels' share fungus</name>
    <name type="synonym">Baudoinia compniacensis (strain UAMH 10762)</name>
    <dbReference type="NCBI Taxonomy" id="717646"/>
    <lineage>
        <taxon>Eukaryota</taxon>
        <taxon>Fungi</taxon>
        <taxon>Dikarya</taxon>
        <taxon>Ascomycota</taxon>
        <taxon>Pezizomycotina</taxon>
        <taxon>Dothideomycetes</taxon>
        <taxon>Dothideomycetidae</taxon>
        <taxon>Mycosphaerellales</taxon>
        <taxon>Teratosphaeriaceae</taxon>
        <taxon>Baudoinia</taxon>
    </lineage>
</organism>
<dbReference type="InterPro" id="IPR018305">
    <property type="entry name" value="Ribosomal_m50"/>
</dbReference>
<sequence length="397" mass="44213">MSSARGVRSTEQALRLASSLSRQSYVCKACRAQAIRAFSTTHAQSAEGVSFFKRMQDTLFGTKASRDRREAQEKKERGREVEGASPTIYDDEQRTKVGPDGQTYEVAAVVEAARERQYVQATSLDGLETVGSEQWVRARADKGEQYVGFVPKKRIELGSSQWMMLLHHITVELLVLQKAGRPVGQVCYPRQGLEDPNSYSWLYTRSGTIETGSKSDGIKVIFADPLAEERLLLAIPKSLSESQLQDERALMSELEGAVAESASSAGNGALDATRNVSPARGWMEAPLKDANIKMALYKRILQLTGKRIPDPVISTSTTIADLYNHLRTKDKPAKLFQSPQIQRLKVIAPNVAVYSNRRTPIHKEKELGRWKVIEEELVRRDLPVKGSRWVGAKAKAR</sequence>
<evidence type="ECO:0000256" key="4">
    <source>
        <dbReference type="ARBA" id="ARBA00023128"/>
    </source>
</evidence>
<dbReference type="eggNOG" id="ENOG502S9FC">
    <property type="taxonomic scope" value="Eukaryota"/>
</dbReference>
<dbReference type="HOGENOM" id="CLU_034472_1_0_1"/>
<dbReference type="GO" id="GO:1990904">
    <property type="term" value="C:ribonucleoprotein complex"/>
    <property type="evidence" value="ECO:0007669"/>
    <property type="project" value="UniProtKB-KW"/>
</dbReference>
<dbReference type="GO" id="GO:0005739">
    <property type="term" value="C:mitochondrion"/>
    <property type="evidence" value="ECO:0007669"/>
    <property type="project" value="UniProtKB-SubCell"/>
</dbReference>
<dbReference type="GO" id="GO:0005840">
    <property type="term" value="C:ribosome"/>
    <property type="evidence" value="ECO:0007669"/>
    <property type="project" value="UniProtKB-KW"/>
</dbReference>
<keyword evidence="4" id="KW-0496">Mitochondrion</keyword>
<dbReference type="AlphaFoldDB" id="M2MNL5"/>
<dbReference type="OrthoDB" id="6220758at2759"/>
<feature type="region of interest" description="Disordered" evidence="7">
    <location>
        <begin position="62"/>
        <end position="97"/>
    </location>
</feature>
<gene>
    <name evidence="8" type="ORF">BAUCODRAFT_37960</name>
</gene>
<dbReference type="RefSeq" id="XP_007679865.1">
    <property type="nucleotide sequence ID" value="XM_007681675.1"/>
</dbReference>
<dbReference type="EMBL" id="KB445561">
    <property type="protein sequence ID" value="EMC93038.1"/>
    <property type="molecule type" value="Genomic_DNA"/>
</dbReference>
<evidence type="ECO:0000256" key="7">
    <source>
        <dbReference type="SAM" id="MobiDB-lite"/>
    </source>
</evidence>
<dbReference type="Proteomes" id="UP000011761">
    <property type="component" value="Unassembled WGS sequence"/>
</dbReference>
<comment type="subcellular location">
    <subcellularLocation>
        <location evidence="1">Mitochondrion</location>
    </subcellularLocation>
</comment>
<evidence type="ECO:0000313" key="8">
    <source>
        <dbReference type="EMBL" id="EMC93038.1"/>
    </source>
</evidence>
<evidence type="ECO:0000256" key="1">
    <source>
        <dbReference type="ARBA" id="ARBA00004173"/>
    </source>
</evidence>
<evidence type="ECO:0000256" key="5">
    <source>
        <dbReference type="ARBA" id="ARBA00023274"/>
    </source>
</evidence>
<reference evidence="8 9" key="1">
    <citation type="journal article" date="2012" name="PLoS Pathog.">
        <title>Diverse lifestyles and strategies of plant pathogenesis encoded in the genomes of eighteen Dothideomycetes fungi.</title>
        <authorList>
            <person name="Ohm R.A."/>
            <person name="Feau N."/>
            <person name="Henrissat B."/>
            <person name="Schoch C.L."/>
            <person name="Horwitz B.A."/>
            <person name="Barry K.W."/>
            <person name="Condon B.J."/>
            <person name="Copeland A.C."/>
            <person name="Dhillon B."/>
            <person name="Glaser F."/>
            <person name="Hesse C.N."/>
            <person name="Kosti I."/>
            <person name="LaButti K."/>
            <person name="Lindquist E.A."/>
            <person name="Lucas S."/>
            <person name="Salamov A.A."/>
            <person name="Bradshaw R.E."/>
            <person name="Ciuffetti L."/>
            <person name="Hamelin R.C."/>
            <person name="Kema G.H.J."/>
            <person name="Lawrence C."/>
            <person name="Scott J.A."/>
            <person name="Spatafora J.W."/>
            <person name="Turgeon B.G."/>
            <person name="de Wit P.J.G.M."/>
            <person name="Zhong S."/>
            <person name="Goodwin S.B."/>
            <person name="Grigoriev I.V."/>
        </authorList>
    </citation>
    <scope>NUCLEOTIDE SEQUENCE [LARGE SCALE GENOMIC DNA]</scope>
    <source>
        <strain evidence="8 9">UAMH 10762</strain>
    </source>
</reference>
<keyword evidence="3" id="KW-0689">Ribosomal protein</keyword>
<comment type="similarity">
    <text evidence="2">Belongs to the mitochondrion-specific ribosomal protein mL50 family.</text>
</comment>
<evidence type="ECO:0000256" key="3">
    <source>
        <dbReference type="ARBA" id="ARBA00022980"/>
    </source>
</evidence>
<dbReference type="STRING" id="717646.M2MNL5"/>
<evidence type="ECO:0000256" key="2">
    <source>
        <dbReference type="ARBA" id="ARBA00008860"/>
    </source>
</evidence>
<evidence type="ECO:0000256" key="6">
    <source>
        <dbReference type="ARBA" id="ARBA00035183"/>
    </source>
</evidence>
<accession>M2MNL5</accession>
<name>M2MNL5_BAUPA</name>
<keyword evidence="9" id="KW-1185">Reference proteome</keyword>
<feature type="compositionally biased region" description="Basic and acidic residues" evidence="7">
    <location>
        <begin position="64"/>
        <end position="82"/>
    </location>
</feature>
<keyword evidence="5" id="KW-0687">Ribonucleoprotein</keyword>
<evidence type="ECO:0000313" key="9">
    <source>
        <dbReference type="Proteomes" id="UP000011761"/>
    </source>
</evidence>
<protein>
    <recommendedName>
        <fullName evidence="6">Large ribosomal subunit protein mL50</fullName>
    </recommendedName>
</protein>
<dbReference type="GeneID" id="19113393"/>
<dbReference type="Pfam" id="PF10501">
    <property type="entry name" value="Ribosomal_L50"/>
    <property type="match status" value="1"/>
</dbReference>